<keyword evidence="2" id="KW-0687">Ribonucleoprotein</keyword>
<name>A0A1E4TBM0_9ASCO</name>
<dbReference type="Gene3D" id="3.30.420.80">
    <property type="entry name" value="Ribosomal protein S11"/>
    <property type="match status" value="1"/>
</dbReference>
<dbReference type="Proteomes" id="UP000095023">
    <property type="component" value="Unassembled WGS sequence"/>
</dbReference>
<dbReference type="GO" id="GO:1990904">
    <property type="term" value="C:ribonucleoprotein complex"/>
    <property type="evidence" value="ECO:0007669"/>
    <property type="project" value="UniProtKB-KW"/>
</dbReference>
<sequence>KQVIRHFLHALFNRNNLHLTVTRQFWPRSSLIQLDTAVKGGPQMLDAENTRNAMLDIVRPKQEVVISVTCGTFGFRKAARGEFDAAYETTIGLLKKMEEKNMLNDEHSPIPYTVTMRGFSKGRMGFISALQAPDSAKLVARIDRFIEDTPIKFGGTRSRKVRRL</sequence>
<keyword evidence="1" id="KW-0689">Ribosomal protein</keyword>
<evidence type="ECO:0000313" key="3">
    <source>
        <dbReference type="EMBL" id="ODV89156.1"/>
    </source>
</evidence>
<feature type="non-terminal residue" evidence="3">
    <location>
        <position position="164"/>
    </location>
</feature>
<feature type="non-terminal residue" evidence="3">
    <location>
        <position position="1"/>
    </location>
</feature>
<protein>
    <submittedName>
        <fullName evidence="3">Uncharacterized protein</fullName>
    </submittedName>
</protein>
<dbReference type="AlphaFoldDB" id="A0A1E4TBM0"/>
<evidence type="ECO:0000313" key="4">
    <source>
        <dbReference type="Proteomes" id="UP000095023"/>
    </source>
</evidence>
<evidence type="ECO:0000256" key="2">
    <source>
        <dbReference type="ARBA" id="ARBA00023274"/>
    </source>
</evidence>
<dbReference type="InterPro" id="IPR036967">
    <property type="entry name" value="Ribosomal_uS11_sf"/>
</dbReference>
<dbReference type="OrthoDB" id="1654884at2759"/>
<reference evidence="4" key="1">
    <citation type="submission" date="2016-02" db="EMBL/GenBank/DDBJ databases">
        <title>Comparative genomics of biotechnologically important yeasts.</title>
        <authorList>
            <consortium name="DOE Joint Genome Institute"/>
            <person name="Riley R."/>
            <person name="Haridas S."/>
            <person name="Wolfe K.H."/>
            <person name="Lopes M.R."/>
            <person name="Hittinger C.T."/>
            <person name="Goker M."/>
            <person name="Salamov A."/>
            <person name="Wisecaver J."/>
            <person name="Long T.M."/>
            <person name="Aerts A.L."/>
            <person name="Barry K."/>
            <person name="Choi C."/>
            <person name="Clum A."/>
            <person name="Coughlan A.Y."/>
            <person name="Deshpande S."/>
            <person name="Douglass A.P."/>
            <person name="Hanson S.J."/>
            <person name="Klenk H.-P."/>
            <person name="Labutti K."/>
            <person name="Lapidus A."/>
            <person name="Lindquist E."/>
            <person name="Lipzen A."/>
            <person name="Meier-Kolthoff J.P."/>
            <person name="Ohm R.A."/>
            <person name="Otillar R.P."/>
            <person name="Pangilinan J."/>
            <person name="Peng Y."/>
            <person name="Rokas A."/>
            <person name="Rosa C.A."/>
            <person name="Scheuner C."/>
            <person name="Sibirny A.A."/>
            <person name="Slot J.C."/>
            <person name="Stielow J.B."/>
            <person name="Sun H."/>
            <person name="Kurtzman C.P."/>
            <person name="Blackwell M."/>
            <person name="Jeffries T.W."/>
            <person name="Grigoriev I.V."/>
        </authorList>
    </citation>
    <scope>NUCLEOTIDE SEQUENCE [LARGE SCALE GENOMIC DNA]</scope>
    <source>
        <strain evidence="4">NRRL Y-17796</strain>
    </source>
</reference>
<dbReference type="GO" id="GO:0006412">
    <property type="term" value="P:translation"/>
    <property type="evidence" value="ECO:0007669"/>
    <property type="project" value="InterPro"/>
</dbReference>
<keyword evidence="4" id="KW-1185">Reference proteome</keyword>
<gene>
    <name evidence="3" type="ORF">CANCADRAFT_20001</name>
</gene>
<dbReference type="EMBL" id="KV453843">
    <property type="protein sequence ID" value="ODV89156.1"/>
    <property type="molecule type" value="Genomic_DNA"/>
</dbReference>
<dbReference type="GO" id="GO:0003735">
    <property type="term" value="F:structural constituent of ribosome"/>
    <property type="evidence" value="ECO:0007669"/>
    <property type="project" value="InterPro"/>
</dbReference>
<proteinExistence type="predicted"/>
<dbReference type="SUPFAM" id="SSF53137">
    <property type="entry name" value="Translational machinery components"/>
    <property type="match status" value="1"/>
</dbReference>
<evidence type="ECO:0000256" key="1">
    <source>
        <dbReference type="ARBA" id="ARBA00022980"/>
    </source>
</evidence>
<dbReference type="GO" id="GO:0005840">
    <property type="term" value="C:ribosome"/>
    <property type="evidence" value="ECO:0007669"/>
    <property type="project" value="UniProtKB-KW"/>
</dbReference>
<accession>A0A1E4TBM0</accession>
<organism evidence="3 4">
    <name type="scientific">Tortispora caseinolytica NRRL Y-17796</name>
    <dbReference type="NCBI Taxonomy" id="767744"/>
    <lineage>
        <taxon>Eukaryota</taxon>
        <taxon>Fungi</taxon>
        <taxon>Dikarya</taxon>
        <taxon>Ascomycota</taxon>
        <taxon>Saccharomycotina</taxon>
        <taxon>Trigonopsidomycetes</taxon>
        <taxon>Trigonopsidales</taxon>
        <taxon>Trigonopsidaceae</taxon>
        <taxon>Tortispora</taxon>
    </lineage>
</organism>